<dbReference type="OrthoDB" id="1524874at2"/>
<evidence type="ECO:0008006" key="4">
    <source>
        <dbReference type="Google" id="ProtNLM"/>
    </source>
</evidence>
<sequence length="176" mass="18554">MRRALPLLLALLAAPVVAAQVGPDPLGSRPRVYVGGGFGPGFGGVAMGTDPVFTVFTREVAVYADYVPRVTGGSGRLLTAVGLGGAIRTLRIADIARNQDPGALDVDLGLRIGPSFYTAFFEQSAESRSRAFSVMIDPFARVTLRRESGRVFFAEVGTQAPALRAGLSTSIRFPGR</sequence>
<dbReference type="EMBL" id="MQWD01000001">
    <property type="protein sequence ID" value="PAP75536.1"/>
    <property type="molecule type" value="Genomic_DNA"/>
</dbReference>
<dbReference type="Proteomes" id="UP000216339">
    <property type="component" value="Unassembled WGS sequence"/>
</dbReference>
<evidence type="ECO:0000313" key="3">
    <source>
        <dbReference type="Proteomes" id="UP000216339"/>
    </source>
</evidence>
<keyword evidence="3" id="KW-1185">Reference proteome</keyword>
<feature type="signal peptide" evidence="1">
    <location>
        <begin position="1"/>
        <end position="18"/>
    </location>
</feature>
<organism evidence="2 3">
    <name type="scientific">Rubrivirga marina</name>
    <dbReference type="NCBI Taxonomy" id="1196024"/>
    <lineage>
        <taxon>Bacteria</taxon>
        <taxon>Pseudomonadati</taxon>
        <taxon>Rhodothermota</taxon>
        <taxon>Rhodothermia</taxon>
        <taxon>Rhodothermales</taxon>
        <taxon>Rubricoccaceae</taxon>
        <taxon>Rubrivirga</taxon>
    </lineage>
</organism>
<keyword evidence="1" id="KW-0732">Signal</keyword>
<evidence type="ECO:0000313" key="2">
    <source>
        <dbReference type="EMBL" id="PAP75536.1"/>
    </source>
</evidence>
<name>A0A271IWC8_9BACT</name>
<protein>
    <recommendedName>
        <fullName evidence="4">Outer membrane protein beta-barrel domain-containing protein</fullName>
    </recommendedName>
</protein>
<feature type="chain" id="PRO_5011972846" description="Outer membrane protein beta-barrel domain-containing protein" evidence="1">
    <location>
        <begin position="19"/>
        <end position="176"/>
    </location>
</feature>
<reference evidence="2 3" key="1">
    <citation type="submission" date="2016-11" db="EMBL/GenBank/DDBJ databases">
        <title>Study of marine rhodopsin-containing bacteria.</title>
        <authorList>
            <person name="Yoshizawa S."/>
            <person name="Kumagai Y."/>
            <person name="Kogure K."/>
        </authorList>
    </citation>
    <scope>NUCLEOTIDE SEQUENCE [LARGE SCALE GENOMIC DNA]</scope>
    <source>
        <strain evidence="2 3">SAORIC-28</strain>
    </source>
</reference>
<gene>
    <name evidence="2" type="ORF">BSZ37_03305</name>
</gene>
<evidence type="ECO:0000256" key="1">
    <source>
        <dbReference type="SAM" id="SignalP"/>
    </source>
</evidence>
<accession>A0A271IWC8</accession>
<dbReference type="RefSeq" id="WP_095509174.1">
    <property type="nucleotide sequence ID" value="NZ_MQWD01000001.1"/>
</dbReference>
<proteinExistence type="predicted"/>
<comment type="caution">
    <text evidence="2">The sequence shown here is derived from an EMBL/GenBank/DDBJ whole genome shotgun (WGS) entry which is preliminary data.</text>
</comment>
<dbReference type="AlphaFoldDB" id="A0A271IWC8"/>